<evidence type="ECO:0000256" key="18">
    <source>
        <dbReference type="ARBA" id="ARBA00023228"/>
    </source>
</evidence>
<keyword evidence="10 22" id="KW-0732">Signal</keyword>
<dbReference type="Gene3D" id="3.50.30.30">
    <property type="match status" value="1"/>
</dbReference>
<evidence type="ECO:0000256" key="15">
    <source>
        <dbReference type="ARBA" id="ARBA00023049"/>
    </source>
</evidence>
<evidence type="ECO:0000313" key="25">
    <source>
        <dbReference type="Proteomes" id="UP001210231"/>
    </source>
</evidence>
<keyword evidence="25" id="KW-1185">Reference proteome</keyword>
<evidence type="ECO:0000256" key="21">
    <source>
        <dbReference type="SAM" id="MobiDB-lite"/>
    </source>
</evidence>
<dbReference type="EMBL" id="JAQGEF010000005">
    <property type="protein sequence ID" value="MDA3614370.1"/>
    <property type="molecule type" value="Genomic_DNA"/>
</dbReference>
<keyword evidence="6" id="KW-0964">Secreted</keyword>
<feature type="chain" id="PRO_5046664391" description="Carboxypeptidase Q" evidence="22">
    <location>
        <begin position="23"/>
        <end position="528"/>
    </location>
</feature>
<accession>A0ABT4UHV7</accession>
<evidence type="ECO:0000256" key="3">
    <source>
        <dbReference type="ARBA" id="ARBA00004555"/>
    </source>
</evidence>
<name>A0ABT4UHV7_9BACT</name>
<reference evidence="24 25" key="1">
    <citation type="submission" date="2022-12" db="EMBL/GenBank/DDBJ databases">
        <title>Chitinophagaceae gen. sp. nov., a new member of the family Chitinophagaceae, isolated from soil in a chemical factory.</title>
        <authorList>
            <person name="Ke Z."/>
        </authorList>
    </citation>
    <scope>NUCLEOTIDE SEQUENCE [LARGE SCALE GENOMIC DNA]</scope>
    <source>
        <strain evidence="24 25">LY-5</strain>
    </source>
</reference>
<dbReference type="PANTHER" id="PTHR12053">
    <property type="entry name" value="PROTEASE FAMILY M28 PLASMA GLUTAMATE CARBOXYPEPTIDASE-RELATED"/>
    <property type="match status" value="1"/>
</dbReference>
<dbReference type="RefSeq" id="WP_407030698.1">
    <property type="nucleotide sequence ID" value="NZ_JAQGEF010000005.1"/>
</dbReference>
<evidence type="ECO:0000256" key="14">
    <source>
        <dbReference type="ARBA" id="ARBA00023034"/>
    </source>
</evidence>
<evidence type="ECO:0000256" key="4">
    <source>
        <dbReference type="ARBA" id="ARBA00004613"/>
    </source>
</evidence>
<sequence>MVKIKNIVLTSLLLVSTYAANAQPARNRAATPKPEVIVKMAEEGGNHSQLEQLAHELLDSIGPRLVGSPAMKQAADWAVAKFKSWGIDASIQNYGEWRGWERGITHADMIFPRIKSLEATQLAWSPGTKGKTVTADVVLLPELSDSIAYAKWFSSVKGKFVMISQQQPTGRTDENWKEYGTEESIARMKARQEAETQNWNNRIKKTGFTTKELARQLENAGALGILTSYWSKAHGSNKIFGANTKKVPTIDISLEDYGLLYRLIEHGTVPKISLRVDSKELGVVPTFNTIAEIKGVEKPDEYVILSAHFDSWDGGTGATDNGTGTLTMMEAARLLKKYYPNPKRTIIIGLWGSEEQGLNGSRAFVEDSTKIVDGIQAVFNQDNGTGRVVDISGQGFLHAYEYITRWLSNVPDSVRKHVKTNFPGLPGAGGSDFASFVAAGAPAFSLSSLSWDYGRLTWHTQKDTYDKIVFDDLKNNAILTAALAYMASEDPNKTSREKIVLPKNEAGARGRAGEWPEKKSPTRKGGFD</sequence>
<evidence type="ECO:0000256" key="19">
    <source>
        <dbReference type="ARBA" id="ARBA00025833"/>
    </source>
</evidence>
<keyword evidence="17" id="KW-0325">Glycoprotein</keyword>
<evidence type="ECO:0000313" key="24">
    <source>
        <dbReference type="EMBL" id="MDA3614370.1"/>
    </source>
</evidence>
<keyword evidence="13" id="KW-0862">Zinc</keyword>
<evidence type="ECO:0000256" key="11">
    <source>
        <dbReference type="ARBA" id="ARBA00022801"/>
    </source>
</evidence>
<evidence type="ECO:0000256" key="7">
    <source>
        <dbReference type="ARBA" id="ARBA00022645"/>
    </source>
</evidence>
<evidence type="ECO:0000256" key="22">
    <source>
        <dbReference type="SAM" id="SignalP"/>
    </source>
</evidence>
<evidence type="ECO:0000256" key="1">
    <source>
        <dbReference type="ARBA" id="ARBA00004240"/>
    </source>
</evidence>
<evidence type="ECO:0000256" key="6">
    <source>
        <dbReference type="ARBA" id="ARBA00022525"/>
    </source>
</evidence>
<dbReference type="SUPFAM" id="SSF53187">
    <property type="entry name" value="Zn-dependent exopeptidases"/>
    <property type="match status" value="1"/>
</dbReference>
<dbReference type="Pfam" id="PF04389">
    <property type="entry name" value="Peptidase_M28"/>
    <property type="match status" value="1"/>
</dbReference>
<keyword evidence="7" id="KW-0121">Carboxypeptidase</keyword>
<comment type="caution">
    <text evidence="24">The sequence shown here is derived from an EMBL/GenBank/DDBJ whole genome shotgun (WGS) entry which is preliminary data.</text>
</comment>
<feature type="signal peptide" evidence="22">
    <location>
        <begin position="1"/>
        <end position="22"/>
    </location>
</feature>
<gene>
    <name evidence="24" type="ORF">O3P16_06090</name>
</gene>
<evidence type="ECO:0000256" key="5">
    <source>
        <dbReference type="ARBA" id="ARBA00014116"/>
    </source>
</evidence>
<evidence type="ECO:0000256" key="10">
    <source>
        <dbReference type="ARBA" id="ARBA00022729"/>
    </source>
</evidence>
<dbReference type="InterPro" id="IPR039866">
    <property type="entry name" value="CPQ"/>
</dbReference>
<evidence type="ECO:0000256" key="12">
    <source>
        <dbReference type="ARBA" id="ARBA00022824"/>
    </source>
</evidence>
<keyword evidence="15" id="KW-0482">Metalloprotease</keyword>
<dbReference type="Proteomes" id="UP001210231">
    <property type="component" value="Unassembled WGS sequence"/>
</dbReference>
<keyword evidence="11" id="KW-0378">Hydrolase</keyword>
<evidence type="ECO:0000256" key="13">
    <source>
        <dbReference type="ARBA" id="ARBA00022833"/>
    </source>
</evidence>
<proteinExistence type="predicted"/>
<keyword evidence="14" id="KW-0333">Golgi apparatus</keyword>
<keyword evidence="8" id="KW-0645">Protease</keyword>
<evidence type="ECO:0000256" key="16">
    <source>
        <dbReference type="ARBA" id="ARBA00023145"/>
    </source>
</evidence>
<keyword evidence="16" id="KW-0865">Zymogen</keyword>
<keyword evidence="18" id="KW-0458">Lysosome</keyword>
<evidence type="ECO:0000259" key="23">
    <source>
        <dbReference type="Pfam" id="PF04389"/>
    </source>
</evidence>
<feature type="domain" description="Peptidase M28" evidence="23">
    <location>
        <begin position="288"/>
        <end position="482"/>
    </location>
</feature>
<keyword evidence="12" id="KW-0256">Endoplasmic reticulum</keyword>
<feature type="region of interest" description="Disordered" evidence="21">
    <location>
        <begin position="490"/>
        <end position="528"/>
    </location>
</feature>
<protein>
    <recommendedName>
        <fullName evidence="5">Carboxypeptidase Q</fullName>
    </recommendedName>
    <alternativeName>
        <fullName evidence="20">Plasma glutamate carboxypeptidase</fullName>
    </alternativeName>
</protein>
<dbReference type="InterPro" id="IPR007484">
    <property type="entry name" value="Peptidase_M28"/>
</dbReference>
<evidence type="ECO:0000256" key="2">
    <source>
        <dbReference type="ARBA" id="ARBA00004371"/>
    </source>
</evidence>
<evidence type="ECO:0000256" key="8">
    <source>
        <dbReference type="ARBA" id="ARBA00022670"/>
    </source>
</evidence>
<organism evidence="24 25">
    <name type="scientific">Polluticaenibacter yanchengensis</name>
    <dbReference type="NCBI Taxonomy" id="3014562"/>
    <lineage>
        <taxon>Bacteria</taxon>
        <taxon>Pseudomonadati</taxon>
        <taxon>Bacteroidota</taxon>
        <taxon>Chitinophagia</taxon>
        <taxon>Chitinophagales</taxon>
        <taxon>Chitinophagaceae</taxon>
        <taxon>Polluticaenibacter</taxon>
    </lineage>
</organism>
<comment type="subunit">
    <text evidence="19">Homodimer. The monomeric form is inactive while the homodimer is active.</text>
</comment>
<evidence type="ECO:0000256" key="9">
    <source>
        <dbReference type="ARBA" id="ARBA00022723"/>
    </source>
</evidence>
<evidence type="ECO:0000256" key="17">
    <source>
        <dbReference type="ARBA" id="ARBA00023180"/>
    </source>
</evidence>
<evidence type="ECO:0000256" key="20">
    <source>
        <dbReference type="ARBA" id="ARBA00033328"/>
    </source>
</evidence>
<dbReference type="PANTHER" id="PTHR12053:SF3">
    <property type="entry name" value="CARBOXYPEPTIDASE Q"/>
    <property type="match status" value="1"/>
</dbReference>
<keyword evidence="9" id="KW-0479">Metal-binding</keyword>
<comment type="subcellular location">
    <subcellularLocation>
        <location evidence="1">Endoplasmic reticulum</location>
    </subcellularLocation>
    <subcellularLocation>
        <location evidence="3">Golgi apparatus</location>
    </subcellularLocation>
    <subcellularLocation>
        <location evidence="2">Lysosome</location>
    </subcellularLocation>
    <subcellularLocation>
        <location evidence="4">Secreted</location>
    </subcellularLocation>
</comment>
<dbReference type="Gene3D" id="3.40.630.10">
    <property type="entry name" value="Zn peptidases"/>
    <property type="match status" value="1"/>
</dbReference>